<dbReference type="SUPFAM" id="SSF55785">
    <property type="entry name" value="PYP-like sensor domain (PAS domain)"/>
    <property type="match status" value="4"/>
</dbReference>
<evidence type="ECO:0000256" key="1">
    <source>
        <dbReference type="ARBA" id="ARBA00001946"/>
    </source>
</evidence>
<dbReference type="PROSITE" id="PS50113">
    <property type="entry name" value="PAC"/>
    <property type="match status" value="3"/>
</dbReference>
<evidence type="ECO:0000259" key="6">
    <source>
        <dbReference type="PROSITE" id="PS50113"/>
    </source>
</evidence>
<feature type="domain" description="PAS" evidence="5">
    <location>
        <begin position="421"/>
        <end position="466"/>
    </location>
</feature>
<evidence type="ECO:0000259" key="7">
    <source>
        <dbReference type="PROSITE" id="PS50883"/>
    </source>
</evidence>
<feature type="domain" description="PAS" evidence="5">
    <location>
        <begin position="18"/>
        <end position="54"/>
    </location>
</feature>
<dbReference type="InterPro" id="IPR035965">
    <property type="entry name" value="PAS-like_dom_sf"/>
</dbReference>
<reference evidence="10" key="1">
    <citation type="submission" date="2017-01" db="EMBL/GenBank/DDBJ databases">
        <authorList>
            <person name="Varghese N."/>
            <person name="Submissions S."/>
        </authorList>
    </citation>
    <scope>NUCLEOTIDE SEQUENCE [LARGE SCALE GENOMIC DNA]</scope>
    <source>
        <strain evidence="10">DSM 22306</strain>
    </source>
</reference>
<dbReference type="InterPro" id="IPR013656">
    <property type="entry name" value="PAS_4"/>
</dbReference>
<feature type="domain" description="PAS" evidence="5">
    <location>
        <begin position="298"/>
        <end position="368"/>
    </location>
</feature>
<feature type="domain" description="PAC" evidence="6">
    <location>
        <begin position="74"/>
        <end position="128"/>
    </location>
</feature>
<evidence type="ECO:0000256" key="2">
    <source>
        <dbReference type="ARBA" id="ARBA00012282"/>
    </source>
</evidence>
<dbReference type="InterPro" id="IPR029787">
    <property type="entry name" value="Nucleotide_cyclase"/>
</dbReference>
<dbReference type="SUPFAM" id="SSF55073">
    <property type="entry name" value="Nucleotide cyclase"/>
    <property type="match status" value="1"/>
</dbReference>
<evidence type="ECO:0000259" key="8">
    <source>
        <dbReference type="PROSITE" id="PS50887"/>
    </source>
</evidence>
<dbReference type="CDD" id="cd01949">
    <property type="entry name" value="GGDEF"/>
    <property type="match status" value="1"/>
</dbReference>
<dbReference type="InterPro" id="IPR035919">
    <property type="entry name" value="EAL_sf"/>
</dbReference>
<dbReference type="NCBIfam" id="TIGR00254">
    <property type="entry name" value="GGDEF"/>
    <property type="match status" value="1"/>
</dbReference>
<dbReference type="CDD" id="cd00130">
    <property type="entry name" value="PAS"/>
    <property type="match status" value="4"/>
</dbReference>
<feature type="domain" description="GGDEF" evidence="8">
    <location>
        <begin position="578"/>
        <end position="712"/>
    </location>
</feature>
<dbReference type="PIRSF" id="PIRSF005925">
    <property type="entry name" value="Dos"/>
    <property type="match status" value="1"/>
</dbReference>
<dbReference type="InterPro" id="IPR000014">
    <property type="entry name" value="PAS"/>
</dbReference>
<evidence type="ECO:0000259" key="5">
    <source>
        <dbReference type="PROSITE" id="PS50112"/>
    </source>
</evidence>
<dbReference type="SMART" id="SM00091">
    <property type="entry name" value="PAS"/>
    <property type="match status" value="4"/>
</dbReference>
<evidence type="ECO:0000313" key="10">
    <source>
        <dbReference type="Proteomes" id="UP000185999"/>
    </source>
</evidence>
<protein>
    <recommendedName>
        <fullName evidence="2">cyclic-guanylate-specific phosphodiesterase</fullName>
        <ecNumber evidence="2">3.1.4.52</ecNumber>
    </recommendedName>
</protein>
<name>A0A1N7LNW3_9GAMM</name>
<keyword evidence="3" id="KW-0973">c-di-GMP</keyword>
<dbReference type="Pfam" id="PF08448">
    <property type="entry name" value="PAS_4"/>
    <property type="match status" value="1"/>
</dbReference>
<dbReference type="Pfam" id="PF00563">
    <property type="entry name" value="EAL"/>
    <property type="match status" value="1"/>
</dbReference>
<dbReference type="GO" id="GO:0071732">
    <property type="term" value="P:cellular response to nitric oxide"/>
    <property type="evidence" value="ECO:0007669"/>
    <property type="project" value="UniProtKB-ARBA"/>
</dbReference>
<gene>
    <name evidence="9" type="ORF">SAMN05421760_104199</name>
</gene>
<dbReference type="InterPro" id="IPR001633">
    <property type="entry name" value="EAL_dom"/>
</dbReference>
<dbReference type="Pfam" id="PF13426">
    <property type="entry name" value="PAS_9"/>
    <property type="match status" value="3"/>
</dbReference>
<evidence type="ECO:0000256" key="4">
    <source>
        <dbReference type="ARBA" id="ARBA00051114"/>
    </source>
</evidence>
<dbReference type="InterPro" id="IPR000160">
    <property type="entry name" value="GGDEF_dom"/>
</dbReference>
<accession>A0A1N7LNW3</accession>
<dbReference type="GO" id="GO:0071111">
    <property type="term" value="F:cyclic-guanylate-specific phosphodiesterase activity"/>
    <property type="evidence" value="ECO:0007669"/>
    <property type="project" value="UniProtKB-EC"/>
</dbReference>
<dbReference type="Gene3D" id="3.30.70.270">
    <property type="match status" value="1"/>
</dbReference>
<dbReference type="InterPro" id="IPR012226">
    <property type="entry name" value="Diguanyl_cyclase/Pdiesterase"/>
</dbReference>
<evidence type="ECO:0000313" key="9">
    <source>
        <dbReference type="EMBL" id="SIS75518.1"/>
    </source>
</evidence>
<dbReference type="PROSITE" id="PS50883">
    <property type="entry name" value="EAL"/>
    <property type="match status" value="1"/>
</dbReference>
<dbReference type="CDD" id="cd01948">
    <property type="entry name" value="EAL"/>
    <property type="match status" value="1"/>
</dbReference>
<dbReference type="PROSITE" id="PS50887">
    <property type="entry name" value="GGDEF"/>
    <property type="match status" value="1"/>
</dbReference>
<evidence type="ECO:0000256" key="3">
    <source>
        <dbReference type="ARBA" id="ARBA00022636"/>
    </source>
</evidence>
<feature type="domain" description="EAL" evidence="7">
    <location>
        <begin position="721"/>
        <end position="975"/>
    </location>
</feature>
<dbReference type="SUPFAM" id="SSF141868">
    <property type="entry name" value="EAL domain-like"/>
    <property type="match status" value="1"/>
</dbReference>
<dbReference type="SMART" id="SM00086">
    <property type="entry name" value="PAC"/>
    <property type="match status" value="4"/>
</dbReference>
<sequence length="982" mass="111262">MNLLITRLVDAIDQHVIVSVTDAAGKITYVNNKFCDVSGFSCDDVIGKTHRILHSGFQDAQFYQKKWSILSDGSKWTGVLCNSKKNGDLYWVDSTVSPVVNDKGVIENFISIQSEITDLDKRKQSLIYKDPLIDHGCSEECLYPDSDSDAIFEAPDRVTVKNNSELEFVIENNFVESLVDAVPTIFLLLDNKKRIIRFNAYMEEVSGYTLIEVVGRLFTELLILADDHTQIIEKFDSVLKGESLSDMTDTLVRKDGGLRKIQWHSKRLHHSNRSDSYILLTGQDITKRLEAENTLHDTAVLYQTLIESTNNWMWETDLHGKYTYVSPNVEKVLGFTPQYIINKSIYSLMSDAEVIRMKPVFLNIFNKQGSVHKLERIVLDAMNHEVVLEISCVPFFDSYGNFSGYRGVDKDITKCKQALVEYQLAENVLAQTPEAVMITDSQLKIIRVNAAFTRTTGYSETEVKGRLPSILSSNRHDQSFYQAMWASLNAFGQWQGEIWNRRKDGDIYPEWLNINSVKNDDGMITHYAGIFSDISNQYNVRQKLHDLAYYDALTGLPNRELFQNRLHEAIKLASRNNDKLAIIFLDLDDFKNINDSLGHRSGDQLLKVVADNISNSVRSSDTVARLGGDEFTIILSDIKRFDDITILAEKIIKVMNEPVKMPDGNTLYISASIGISIYPDNGDDVESLLKNADTAMYRAKNAGKKAFKFYTPEMSIRFNERVQLESELRRAIDKGDLSIVYQPQIDGRTGKILGFEALARWYHVQRGWVSPVIFIPIAEETGLIGKIGEWVLKEACHQLKKWQDNYSHTLKMAVNISSYQIHDKDMVEKVLSIINTSDILQGSLELELTETSLMDNIDSTISTLAELSKHGVSIAIDDFGTGYSSLGYLKRFKIDKLKIDKLFINDITTDSNDAEIVKTIISMAHNLNMQVIAEGVETEAQLNYLINNGCNEVQGFYFCAPKSPSVISAMLMKNRHILPAER</sequence>
<dbReference type="Proteomes" id="UP000185999">
    <property type="component" value="Unassembled WGS sequence"/>
</dbReference>
<comment type="cofactor">
    <cofactor evidence="1">
        <name>Mg(2+)</name>
        <dbReference type="ChEBI" id="CHEBI:18420"/>
    </cofactor>
</comment>
<keyword evidence="10" id="KW-1185">Reference proteome</keyword>
<dbReference type="SMART" id="SM00267">
    <property type="entry name" value="GGDEF"/>
    <property type="match status" value="1"/>
</dbReference>
<dbReference type="Gene3D" id="3.30.450.20">
    <property type="entry name" value="PAS domain"/>
    <property type="match status" value="4"/>
</dbReference>
<dbReference type="InterPro" id="IPR052155">
    <property type="entry name" value="Biofilm_reg_signaling"/>
</dbReference>
<dbReference type="EMBL" id="FTOE01000004">
    <property type="protein sequence ID" value="SIS75518.1"/>
    <property type="molecule type" value="Genomic_DNA"/>
</dbReference>
<feature type="domain" description="PAC" evidence="6">
    <location>
        <begin position="245"/>
        <end position="297"/>
    </location>
</feature>
<dbReference type="Pfam" id="PF00990">
    <property type="entry name" value="GGDEF"/>
    <property type="match status" value="1"/>
</dbReference>
<dbReference type="EC" id="3.1.4.52" evidence="2"/>
<dbReference type="FunFam" id="3.20.20.450:FF:000001">
    <property type="entry name" value="Cyclic di-GMP phosphodiesterase yahA"/>
    <property type="match status" value="1"/>
</dbReference>
<dbReference type="Gene3D" id="3.20.20.450">
    <property type="entry name" value="EAL domain"/>
    <property type="match status" value="1"/>
</dbReference>
<organism evidence="9 10">
    <name type="scientific">Neptunomonas antarctica</name>
    <dbReference type="NCBI Taxonomy" id="619304"/>
    <lineage>
        <taxon>Bacteria</taxon>
        <taxon>Pseudomonadati</taxon>
        <taxon>Pseudomonadota</taxon>
        <taxon>Gammaproteobacteria</taxon>
        <taxon>Oceanospirillales</taxon>
        <taxon>Oceanospirillaceae</taxon>
        <taxon>Neptunomonas</taxon>
    </lineage>
</organism>
<dbReference type="STRING" id="619304.SAMN05421760_104199"/>
<dbReference type="SMART" id="SM00052">
    <property type="entry name" value="EAL"/>
    <property type="match status" value="1"/>
</dbReference>
<feature type="domain" description="PAS" evidence="5">
    <location>
        <begin position="171"/>
        <end position="242"/>
    </location>
</feature>
<comment type="catalytic activity">
    <reaction evidence="4">
        <text>3',3'-c-di-GMP + H2O = 5'-phosphoguanylyl(3'-&gt;5')guanosine + H(+)</text>
        <dbReference type="Rhea" id="RHEA:24902"/>
        <dbReference type="ChEBI" id="CHEBI:15377"/>
        <dbReference type="ChEBI" id="CHEBI:15378"/>
        <dbReference type="ChEBI" id="CHEBI:58754"/>
        <dbReference type="ChEBI" id="CHEBI:58805"/>
        <dbReference type="EC" id="3.1.4.52"/>
    </reaction>
    <physiologicalReaction direction="left-to-right" evidence="4">
        <dbReference type="Rhea" id="RHEA:24903"/>
    </physiologicalReaction>
</comment>
<dbReference type="InterPro" id="IPR001610">
    <property type="entry name" value="PAC"/>
</dbReference>
<dbReference type="InterPro" id="IPR000700">
    <property type="entry name" value="PAS-assoc_C"/>
</dbReference>
<proteinExistence type="predicted"/>
<dbReference type="FunFam" id="3.30.70.270:FF:000001">
    <property type="entry name" value="Diguanylate cyclase domain protein"/>
    <property type="match status" value="1"/>
</dbReference>
<feature type="domain" description="PAC" evidence="6">
    <location>
        <begin position="494"/>
        <end position="546"/>
    </location>
</feature>
<dbReference type="PROSITE" id="PS50112">
    <property type="entry name" value="PAS"/>
    <property type="match status" value="4"/>
</dbReference>
<dbReference type="PANTHER" id="PTHR44757">
    <property type="entry name" value="DIGUANYLATE CYCLASE DGCP"/>
    <property type="match status" value="1"/>
</dbReference>
<dbReference type="AlphaFoldDB" id="A0A1N7LNW3"/>
<dbReference type="PANTHER" id="PTHR44757:SF2">
    <property type="entry name" value="BIOFILM ARCHITECTURE MAINTENANCE PROTEIN MBAA"/>
    <property type="match status" value="1"/>
</dbReference>
<dbReference type="RefSeq" id="WP_054341699.1">
    <property type="nucleotide sequence ID" value="NZ_FTOE01000004.1"/>
</dbReference>
<dbReference type="InterPro" id="IPR043128">
    <property type="entry name" value="Rev_trsase/Diguanyl_cyclase"/>
</dbReference>
<dbReference type="NCBIfam" id="TIGR00229">
    <property type="entry name" value="sensory_box"/>
    <property type="match status" value="4"/>
</dbReference>